<protein>
    <submittedName>
        <fullName evidence="2">GP179 protein</fullName>
    </submittedName>
</protein>
<organism evidence="2 3">
    <name type="scientific">Caloenas nicobarica</name>
    <name type="common">Nicobar pigeon</name>
    <dbReference type="NCBI Taxonomy" id="187106"/>
    <lineage>
        <taxon>Eukaryota</taxon>
        <taxon>Metazoa</taxon>
        <taxon>Chordata</taxon>
        <taxon>Craniata</taxon>
        <taxon>Vertebrata</taxon>
        <taxon>Euteleostomi</taxon>
        <taxon>Archelosauria</taxon>
        <taxon>Archosauria</taxon>
        <taxon>Dinosauria</taxon>
        <taxon>Saurischia</taxon>
        <taxon>Theropoda</taxon>
        <taxon>Coelurosauria</taxon>
        <taxon>Aves</taxon>
        <taxon>Neognathae</taxon>
        <taxon>Neoaves</taxon>
        <taxon>Columbimorphae</taxon>
        <taxon>Columbiformes</taxon>
        <taxon>Columbidae</taxon>
        <taxon>Caloenas</taxon>
    </lineage>
</organism>
<keyword evidence="3" id="KW-1185">Reference proteome</keyword>
<gene>
    <name evidence="2" type="primary">Gpr179_0</name>
    <name evidence="2" type="ORF">CALNIC_R15157</name>
</gene>
<proteinExistence type="predicted"/>
<feature type="non-terminal residue" evidence="2">
    <location>
        <position position="119"/>
    </location>
</feature>
<accession>A0A7K6TH37</accession>
<evidence type="ECO:0000256" key="1">
    <source>
        <dbReference type="SAM" id="MobiDB-lite"/>
    </source>
</evidence>
<feature type="non-terminal residue" evidence="2">
    <location>
        <position position="1"/>
    </location>
</feature>
<evidence type="ECO:0000313" key="3">
    <source>
        <dbReference type="Proteomes" id="UP000546235"/>
    </source>
</evidence>
<evidence type="ECO:0000313" key="2">
    <source>
        <dbReference type="EMBL" id="NWX09598.1"/>
    </source>
</evidence>
<dbReference type="AlphaFoldDB" id="A0A7K6TH37"/>
<name>A0A7K6TH37_CALNI</name>
<comment type="caution">
    <text evidence="2">The sequence shown here is derived from an EMBL/GenBank/DDBJ whole genome shotgun (WGS) entry which is preliminary data.</text>
</comment>
<sequence>CPWESADTEQPPKKPRTGGSALPKSPTRQSQSVESLKAEICPWEAPGVETMDKAEICPWEAAAEKGAAPGKAGVPQKPVSASKPTEQGSSERKSVCPWESLGTEEPSPKTVMGKEPPDS</sequence>
<dbReference type="Proteomes" id="UP000546235">
    <property type="component" value="Unassembled WGS sequence"/>
</dbReference>
<feature type="region of interest" description="Disordered" evidence="1">
    <location>
        <begin position="1"/>
        <end position="46"/>
    </location>
</feature>
<feature type="compositionally biased region" description="Low complexity" evidence="1">
    <location>
        <begin position="64"/>
        <end position="78"/>
    </location>
</feature>
<feature type="region of interest" description="Disordered" evidence="1">
    <location>
        <begin position="62"/>
        <end position="119"/>
    </location>
</feature>
<dbReference type="EMBL" id="VZSB01003352">
    <property type="protein sequence ID" value="NWX09598.1"/>
    <property type="molecule type" value="Genomic_DNA"/>
</dbReference>
<reference evidence="2 3" key="1">
    <citation type="submission" date="2019-09" db="EMBL/GenBank/DDBJ databases">
        <title>Bird 10,000 Genomes (B10K) Project - Family phase.</title>
        <authorList>
            <person name="Zhang G."/>
        </authorList>
    </citation>
    <scope>NUCLEOTIDE SEQUENCE [LARGE SCALE GENOMIC DNA]</scope>
    <source>
        <strain evidence="2">OUT-0007</strain>
        <tissue evidence="2">Blood</tissue>
    </source>
</reference>